<name>A0A2Z7B0P6_9LAMI</name>
<feature type="region of interest" description="Disordered" evidence="1">
    <location>
        <begin position="324"/>
        <end position="344"/>
    </location>
</feature>
<gene>
    <name evidence="2" type="ORF">F511_17207</name>
</gene>
<keyword evidence="2" id="KW-0489">Methyltransferase</keyword>
<keyword evidence="2" id="KW-0808">Transferase</keyword>
<feature type="region of interest" description="Disordered" evidence="1">
    <location>
        <begin position="847"/>
        <end position="893"/>
    </location>
</feature>
<accession>A0A2Z7B0P6</accession>
<sequence length="893" mass="97648">MTFRVVRTNQYNQDLGLIHSTNGNHLESPNEGSSIDHQVTIHLHAQNITMFPTTETCFLGCPSVLNEQELERFFDTALIQDGVVTCAVSGKYVEISISRFVGVFNLPTYGLIDLSEVPNDLVLQARTLFSHSGKPVQFSCKKRLLKCEFCLLNDILAKSITVKAGSFDAVTHERFLMVTAIHFGVKVNWSEILFEVLKEMVDRTTRRAKGFAAQICVLLKGDLAVTLGEAKTFPPLKILSEKMVHTYIATNKTIDARGETDESDVAAVDIVKKKSVTKKRPAAVSEAPVAKKKRTSSGKAVSKEKDLAIVSVALDAEPIQTVDPTSVMPAPYPPVPKRRAPKRKLRMTAGSDDEFVEKESAVETAVVVQKAPTSADDVDTIIEEVIAETAQMEQADFVESAIAEGIEMETVLADPVVTKSDNVIVEVDESSAATTAKEIDLATMPDVGQLSSGEELLSIDDLLKRIPGDMMLPSVLADEPTRIKFGHGISIPGVADGDLYKASLPKITLTNKGKAPLVEVSVVKGHPAREMVELIFGDIEFLIQVVEDGYDRWVHEDATPVSQLIVQMPQRTSLESLAPICLFFQPVQCLSISTSLYVKTWGLYRVCTEVLRYLMLGCLKPVGSFTVYIDIVPIGPVLGDFSIPRRVVDNVSYRIQILDSALPHFSAQISPSIDISSAPTDFVISSPHQSSSSASSMHFTYDIPQGTETAGDQTLEPVNATATDINEQFALLRTSISENSIKQLRTQSKIGDLQNLSFLRSILTRKLLPGQKAVRAQNAFVTIDLADLRKDVKGLKANLSKEFDDKLDVIRNDLLEFRVETQGQLASLGTNLAELIAFITKCGDDKNGEVSSSHGRAQPPPGVGGSGGSRSEPSRKRGSSGSRQKSWRYWLNE</sequence>
<keyword evidence="3" id="KW-1185">Reference proteome</keyword>
<organism evidence="2 3">
    <name type="scientific">Dorcoceras hygrometricum</name>
    <dbReference type="NCBI Taxonomy" id="472368"/>
    <lineage>
        <taxon>Eukaryota</taxon>
        <taxon>Viridiplantae</taxon>
        <taxon>Streptophyta</taxon>
        <taxon>Embryophyta</taxon>
        <taxon>Tracheophyta</taxon>
        <taxon>Spermatophyta</taxon>
        <taxon>Magnoliopsida</taxon>
        <taxon>eudicotyledons</taxon>
        <taxon>Gunneridae</taxon>
        <taxon>Pentapetalae</taxon>
        <taxon>asterids</taxon>
        <taxon>lamiids</taxon>
        <taxon>Lamiales</taxon>
        <taxon>Gesneriaceae</taxon>
        <taxon>Didymocarpoideae</taxon>
        <taxon>Trichosporeae</taxon>
        <taxon>Loxocarpinae</taxon>
        <taxon>Dorcoceras</taxon>
    </lineage>
</organism>
<dbReference type="Proteomes" id="UP000250235">
    <property type="component" value="Unassembled WGS sequence"/>
</dbReference>
<proteinExistence type="predicted"/>
<evidence type="ECO:0000313" key="2">
    <source>
        <dbReference type="EMBL" id="KZV27303.1"/>
    </source>
</evidence>
<protein>
    <submittedName>
        <fullName evidence="2">AdoMet-dependent rRNA methyltransferase spb1</fullName>
    </submittedName>
</protein>
<dbReference type="EMBL" id="KV010639">
    <property type="protein sequence ID" value="KZV27303.1"/>
    <property type="molecule type" value="Genomic_DNA"/>
</dbReference>
<reference evidence="2 3" key="1">
    <citation type="journal article" date="2015" name="Proc. Natl. Acad. Sci. U.S.A.">
        <title>The resurrection genome of Boea hygrometrica: A blueprint for survival of dehydration.</title>
        <authorList>
            <person name="Xiao L."/>
            <person name="Yang G."/>
            <person name="Zhang L."/>
            <person name="Yang X."/>
            <person name="Zhao S."/>
            <person name="Ji Z."/>
            <person name="Zhou Q."/>
            <person name="Hu M."/>
            <person name="Wang Y."/>
            <person name="Chen M."/>
            <person name="Xu Y."/>
            <person name="Jin H."/>
            <person name="Xiao X."/>
            <person name="Hu G."/>
            <person name="Bao F."/>
            <person name="Hu Y."/>
            <person name="Wan P."/>
            <person name="Li L."/>
            <person name="Deng X."/>
            <person name="Kuang T."/>
            <person name="Xiang C."/>
            <person name="Zhu J.K."/>
            <person name="Oliver M.J."/>
            <person name="He Y."/>
        </authorList>
    </citation>
    <scope>NUCLEOTIDE SEQUENCE [LARGE SCALE GENOMIC DNA]</scope>
    <source>
        <strain evidence="3">cv. XS01</strain>
    </source>
</reference>
<evidence type="ECO:0000313" key="3">
    <source>
        <dbReference type="Proteomes" id="UP000250235"/>
    </source>
</evidence>
<evidence type="ECO:0000256" key="1">
    <source>
        <dbReference type="SAM" id="MobiDB-lite"/>
    </source>
</evidence>
<dbReference type="OrthoDB" id="660555at2759"/>
<dbReference type="GO" id="GO:0032259">
    <property type="term" value="P:methylation"/>
    <property type="evidence" value="ECO:0007669"/>
    <property type="project" value="UniProtKB-KW"/>
</dbReference>
<dbReference type="GO" id="GO:0008168">
    <property type="term" value="F:methyltransferase activity"/>
    <property type="evidence" value="ECO:0007669"/>
    <property type="project" value="UniProtKB-KW"/>
</dbReference>
<dbReference type="AlphaFoldDB" id="A0A2Z7B0P6"/>